<feature type="chain" id="PRO_5047169989" evidence="1">
    <location>
        <begin position="20"/>
        <end position="115"/>
    </location>
</feature>
<dbReference type="EMBL" id="JACSCY010000017">
    <property type="protein sequence ID" value="MBC6612751.1"/>
    <property type="molecule type" value="Genomic_DNA"/>
</dbReference>
<dbReference type="RefSeq" id="WP_187320968.1">
    <property type="nucleotide sequence ID" value="NZ_JACSCY010000017.1"/>
</dbReference>
<proteinExistence type="predicted"/>
<evidence type="ECO:0000313" key="2">
    <source>
        <dbReference type="EMBL" id="MBC6612751.1"/>
    </source>
</evidence>
<organism evidence="2 3">
    <name type="scientific">Hymenobacter citatus</name>
    <dbReference type="NCBI Taxonomy" id="2763506"/>
    <lineage>
        <taxon>Bacteria</taxon>
        <taxon>Pseudomonadati</taxon>
        <taxon>Bacteroidota</taxon>
        <taxon>Cytophagia</taxon>
        <taxon>Cytophagales</taxon>
        <taxon>Hymenobacteraceae</taxon>
        <taxon>Hymenobacter</taxon>
    </lineage>
</organism>
<reference evidence="2 3" key="1">
    <citation type="submission" date="2020-08" db="EMBL/GenBank/DDBJ databases">
        <title>Hymenobacter sp.</title>
        <authorList>
            <person name="Kim M.K."/>
        </authorList>
    </citation>
    <scope>NUCLEOTIDE SEQUENCE [LARGE SCALE GENOMIC DNA]</scope>
    <source>
        <strain evidence="2 3">BT507</strain>
    </source>
</reference>
<keyword evidence="1" id="KW-0732">Signal</keyword>
<evidence type="ECO:0000313" key="3">
    <source>
        <dbReference type="Proteomes" id="UP000622017"/>
    </source>
</evidence>
<accession>A0ABR7MNU4</accession>
<feature type="signal peptide" evidence="1">
    <location>
        <begin position="1"/>
        <end position="19"/>
    </location>
</feature>
<protein>
    <submittedName>
        <fullName evidence="2">Uncharacterized protein</fullName>
    </submittedName>
</protein>
<comment type="caution">
    <text evidence="2">The sequence shown here is derived from an EMBL/GenBank/DDBJ whole genome shotgun (WGS) entry which is preliminary data.</text>
</comment>
<name>A0ABR7MNU4_9BACT</name>
<keyword evidence="3" id="KW-1185">Reference proteome</keyword>
<sequence length="115" mass="12624">MKLYLLLLATLGATSVAQAQLLPTPHQQNPDWTLQKVEAQTSAGIATAPPPAADAMPNAIQQSISSAGNHRRVWDAKRQLAYEWVSRPDEMAPDKSVLVREQRTGAVYTYARKAK</sequence>
<evidence type="ECO:0000256" key="1">
    <source>
        <dbReference type="SAM" id="SignalP"/>
    </source>
</evidence>
<dbReference type="Proteomes" id="UP000622017">
    <property type="component" value="Unassembled WGS sequence"/>
</dbReference>
<gene>
    <name evidence="2" type="ORF">H8B15_17645</name>
</gene>